<name>A0AAP0PAD7_9MAGN</name>
<sequence length="247" mass="27388">MGHPPSCTALFTGGGGTKPYPIRVPPQGLSPPSTQTWVLRDKISDFTSRVPLSWEEFPGGHPSWYYSRSGTLNCEVLMGSGAFVLNQLSGTRLVKSGILSLRTQVLLAYLMVERVFRITELSLVLLAHPTYISGIHDSARLRQGRDELEVYLFRRARLLFGPGLGIGSKWRSGPGDLTLAMASNAELCKAWNEGFAMVEEWKKMQKAALPKKEEAVIALDCYQVAKMFGGVLLVDYPAKRPLRRLPH</sequence>
<dbReference type="AlphaFoldDB" id="A0AAP0PAD7"/>
<keyword evidence="2" id="KW-1185">Reference proteome</keyword>
<organism evidence="1 2">
    <name type="scientific">Stephania japonica</name>
    <dbReference type="NCBI Taxonomy" id="461633"/>
    <lineage>
        <taxon>Eukaryota</taxon>
        <taxon>Viridiplantae</taxon>
        <taxon>Streptophyta</taxon>
        <taxon>Embryophyta</taxon>
        <taxon>Tracheophyta</taxon>
        <taxon>Spermatophyta</taxon>
        <taxon>Magnoliopsida</taxon>
        <taxon>Ranunculales</taxon>
        <taxon>Menispermaceae</taxon>
        <taxon>Menispermoideae</taxon>
        <taxon>Cissampelideae</taxon>
        <taxon>Stephania</taxon>
    </lineage>
</organism>
<protein>
    <submittedName>
        <fullName evidence="1">Uncharacterized protein</fullName>
    </submittedName>
</protein>
<reference evidence="1 2" key="1">
    <citation type="submission" date="2024-01" db="EMBL/GenBank/DDBJ databases">
        <title>Genome assemblies of Stephania.</title>
        <authorList>
            <person name="Yang L."/>
        </authorList>
    </citation>
    <scope>NUCLEOTIDE SEQUENCE [LARGE SCALE GENOMIC DNA]</scope>
    <source>
        <strain evidence="1">QJT</strain>
        <tissue evidence="1">Leaf</tissue>
    </source>
</reference>
<proteinExistence type="predicted"/>
<evidence type="ECO:0000313" key="1">
    <source>
        <dbReference type="EMBL" id="KAK9136822.1"/>
    </source>
</evidence>
<accession>A0AAP0PAD7</accession>
<evidence type="ECO:0000313" key="2">
    <source>
        <dbReference type="Proteomes" id="UP001417504"/>
    </source>
</evidence>
<gene>
    <name evidence="1" type="ORF">Sjap_007416</name>
</gene>
<dbReference type="EMBL" id="JBBNAE010000003">
    <property type="protein sequence ID" value="KAK9136822.1"/>
    <property type="molecule type" value="Genomic_DNA"/>
</dbReference>
<comment type="caution">
    <text evidence="1">The sequence shown here is derived from an EMBL/GenBank/DDBJ whole genome shotgun (WGS) entry which is preliminary data.</text>
</comment>
<dbReference type="Proteomes" id="UP001417504">
    <property type="component" value="Unassembled WGS sequence"/>
</dbReference>